<dbReference type="GO" id="GO:0020037">
    <property type="term" value="F:heme binding"/>
    <property type="evidence" value="ECO:0007669"/>
    <property type="project" value="InterPro"/>
</dbReference>
<evidence type="ECO:0000313" key="7">
    <source>
        <dbReference type="EMBL" id="RAI29812.1"/>
    </source>
</evidence>
<dbReference type="Gene3D" id="1.10.760.10">
    <property type="entry name" value="Cytochrome c-like domain"/>
    <property type="match status" value="1"/>
</dbReference>
<keyword evidence="3 4" id="KW-0408">Iron</keyword>
<evidence type="ECO:0000256" key="3">
    <source>
        <dbReference type="ARBA" id="ARBA00023004"/>
    </source>
</evidence>
<protein>
    <recommendedName>
        <fullName evidence="6">Cytochrome c domain-containing protein</fullName>
    </recommendedName>
</protein>
<evidence type="ECO:0000259" key="6">
    <source>
        <dbReference type="PROSITE" id="PS51007"/>
    </source>
</evidence>
<keyword evidence="1 4" id="KW-0349">Heme</keyword>
<dbReference type="SUPFAM" id="SSF46626">
    <property type="entry name" value="Cytochrome c"/>
    <property type="match status" value="1"/>
</dbReference>
<keyword evidence="2 4" id="KW-0479">Metal-binding</keyword>
<keyword evidence="5" id="KW-0732">Signal</keyword>
<dbReference type="RefSeq" id="WP_111432603.1">
    <property type="nucleotide sequence ID" value="NZ_NPEV01000002.1"/>
</dbReference>
<accession>A0A327JXW3</accession>
<comment type="caution">
    <text evidence="7">The sequence shown here is derived from an EMBL/GenBank/DDBJ whole genome shotgun (WGS) entry which is preliminary data.</text>
</comment>
<dbReference type="OrthoDB" id="9811281at2"/>
<evidence type="ECO:0000256" key="1">
    <source>
        <dbReference type="ARBA" id="ARBA00022617"/>
    </source>
</evidence>
<feature type="domain" description="Cytochrome c" evidence="6">
    <location>
        <begin position="135"/>
        <end position="214"/>
    </location>
</feature>
<gene>
    <name evidence="7" type="ORF">CH339_01995</name>
</gene>
<feature type="chain" id="PRO_5016404931" description="Cytochrome c domain-containing protein" evidence="5">
    <location>
        <begin position="29"/>
        <end position="217"/>
    </location>
</feature>
<dbReference type="GO" id="GO:0046872">
    <property type="term" value="F:metal ion binding"/>
    <property type="evidence" value="ECO:0007669"/>
    <property type="project" value="UniProtKB-KW"/>
</dbReference>
<proteinExistence type="predicted"/>
<sequence length="217" mass="23475">MKTRFAGTFLAAAVLIAAALLWPDRAEAEGPLGDDMRRVAAELVVMRDDAEKLVAGEALTERQRDALAARVRGAASYLPILLRKADGDRRSEDVSALRAALAEADWPAAIAVLARLSEAYPFDAAGLRPPADAEEAARFGETLHEAYCISCHEGGENPDWLPIPNLFQMAKTMPEQRLLPRFYNGIRGDASTALAQPMSAGDIAALIAYYRRAPTPE</sequence>
<organism evidence="7 8">
    <name type="scientific">Rhodobium orientis</name>
    <dbReference type="NCBI Taxonomy" id="34017"/>
    <lineage>
        <taxon>Bacteria</taxon>
        <taxon>Pseudomonadati</taxon>
        <taxon>Pseudomonadota</taxon>
        <taxon>Alphaproteobacteria</taxon>
        <taxon>Hyphomicrobiales</taxon>
        <taxon>Rhodobiaceae</taxon>
        <taxon>Rhodobium</taxon>
    </lineage>
</organism>
<keyword evidence="8" id="KW-1185">Reference proteome</keyword>
<evidence type="ECO:0000313" key="8">
    <source>
        <dbReference type="Proteomes" id="UP000249299"/>
    </source>
</evidence>
<dbReference type="PROSITE" id="PS51007">
    <property type="entry name" value="CYTC"/>
    <property type="match status" value="1"/>
</dbReference>
<feature type="signal peptide" evidence="5">
    <location>
        <begin position="1"/>
        <end position="28"/>
    </location>
</feature>
<dbReference type="EMBL" id="NPEV01000002">
    <property type="protein sequence ID" value="RAI29812.1"/>
    <property type="molecule type" value="Genomic_DNA"/>
</dbReference>
<dbReference type="Proteomes" id="UP000249299">
    <property type="component" value="Unassembled WGS sequence"/>
</dbReference>
<dbReference type="AlphaFoldDB" id="A0A327JXW3"/>
<evidence type="ECO:0000256" key="2">
    <source>
        <dbReference type="ARBA" id="ARBA00022723"/>
    </source>
</evidence>
<reference evidence="7 8" key="1">
    <citation type="submission" date="2017-07" db="EMBL/GenBank/DDBJ databases">
        <title>Draft Genome Sequences of Select Purple Nonsulfur Bacteria.</title>
        <authorList>
            <person name="Lasarre B."/>
            <person name="Mckinlay J.B."/>
        </authorList>
    </citation>
    <scope>NUCLEOTIDE SEQUENCE [LARGE SCALE GENOMIC DNA]</scope>
    <source>
        <strain evidence="7 8">DSM 11290</strain>
    </source>
</reference>
<evidence type="ECO:0000256" key="4">
    <source>
        <dbReference type="PROSITE-ProRule" id="PRU00433"/>
    </source>
</evidence>
<dbReference type="InterPro" id="IPR009056">
    <property type="entry name" value="Cyt_c-like_dom"/>
</dbReference>
<name>A0A327JXW3_9HYPH</name>
<evidence type="ECO:0000256" key="5">
    <source>
        <dbReference type="SAM" id="SignalP"/>
    </source>
</evidence>
<dbReference type="GO" id="GO:0009055">
    <property type="term" value="F:electron transfer activity"/>
    <property type="evidence" value="ECO:0007669"/>
    <property type="project" value="InterPro"/>
</dbReference>
<dbReference type="InterPro" id="IPR036909">
    <property type="entry name" value="Cyt_c-like_dom_sf"/>
</dbReference>